<dbReference type="PANTHER" id="PTHR33362:SF5">
    <property type="entry name" value="C4-DICARBOXYLATE TRAP TRANSPORTER LARGE PERMEASE PROTEIN DCTM"/>
    <property type="match status" value="1"/>
</dbReference>
<feature type="transmembrane region" description="Helical" evidence="7">
    <location>
        <begin position="6"/>
        <end position="39"/>
    </location>
</feature>
<keyword evidence="2" id="KW-1003">Cell membrane</keyword>
<dbReference type="InterPro" id="IPR004681">
    <property type="entry name" value="TRAP_DctM"/>
</dbReference>
<evidence type="ECO:0000256" key="1">
    <source>
        <dbReference type="ARBA" id="ARBA00004429"/>
    </source>
</evidence>
<evidence type="ECO:0000256" key="2">
    <source>
        <dbReference type="ARBA" id="ARBA00022475"/>
    </source>
</evidence>
<keyword evidence="10" id="KW-1185">Reference proteome</keyword>
<feature type="domain" description="TRAP C4-dicarboxylate transport system permease DctM subunit" evidence="8">
    <location>
        <begin position="12"/>
        <end position="422"/>
    </location>
</feature>
<keyword evidence="3 7" id="KW-0997">Cell inner membrane</keyword>
<dbReference type="PANTHER" id="PTHR33362">
    <property type="entry name" value="SIALIC ACID TRAP TRANSPORTER PERMEASE PROTEIN SIAT-RELATED"/>
    <property type="match status" value="1"/>
</dbReference>
<evidence type="ECO:0000256" key="6">
    <source>
        <dbReference type="ARBA" id="ARBA00023136"/>
    </source>
</evidence>
<keyword evidence="7" id="KW-0813">Transport</keyword>
<reference evidence="10" key="1">
    <citation type="journal article" date="2019" name="Int. J. Syst. Evol. Microbiol.">
        <title>The Global Catalogue of Microorganisms (GCM) 10K type strain sequencing project: providing services to taxonomists for standard genome sequencing and annotation.</title>
        <authorList>
            <consortium name="The Broad Institute Genomics Platform"/>
            <consortium name="The Broad Institute Genome Sequencing Center for Infectious Disease"/>
            <person name="Wu L."/>
            <person name="Ma J."/>
        </authorList>
    </citation>
    <scope>NUCLEOTIDE SEQUENCE [LARGE SCALE GENOMIC DNA]</scope>
    <source>
        <strain evidence="10">KCTC 42964</strain>
    </source>
</reference>
<comment type="caution">
    <text evidence="9">The sequence shown here is derived from an EMBL/GenBank/DDBJ whole genome shotgun (WGS) entry which is preliminary data.</text>
</comment>
<comment type="subcellular location">
    <subcellularLocation>
        <location evidence="1 7">Cell inner membrane</location>
        <topology evidence="1 7">Multi-pass membrane protein</topology>
    </subcellularLocation>
</comment>
<feature type="transmembrane region" description="Helical" evidence="7">
    <location>
        <begin position="145"/>
        <end position="166"/>
    </location>
</feature>
<evidence type="ECO:0000256" key="7">
    <source>
        <dbReference type="RuleBase" id="RU369079"/>
    </source>
</evidence>
<feature type="transmembrane region" description="Helical" evidence="7">
    <location>
        <begin position="222"/>
        <end position="242"/>
    </location>
</feature>
<keyword evidence="5 7" id="KW-1133">Transmembrane helix</keyword>
<feature type="transmembrane region" description="Helical" evidence="7">
    <location>
        <begin position="353"/>
        <end position="376"/>
    </location>
</feature>
<gene>
    <name evidence="9" type="ORF">ACFOGJ_11905</name>
</gene>
<evidence type="ECO:0000313" key="10">
    <source>
        <dbReference type="Proteomes" id="UP001595528"/>
    </source>
</evidence>
<feature type="transmembrane region" description="Helical" evidence="7">
    <location>
        <begin position="59"/>
        <end position="79"/>
    </location>
</feature>
<feature type="transmembrane region" description="Helical" evidence="7">
    <location>
        <begin position="320"/>
        <end position="346"/>
    </location>
</feature>
<protein>
    <recommendedName>
        <fullName evidence="7">TRAP transporter large permease protein</fullName>
    </recommendedName>
</protein>
<dbReference type="RefSeq" id="WP_379900571.1">
    <property type="nucleotide sequence ID" value="NZ_JBHRTR010000026.1"/>
</dbReference>
<evidence type="ECO:0000256" key="5">
    <source>
        <dbReference type="ARBA" id="ARBA00022989"/>
    </source>
</evidence>
<feature type="transmembrane region" description="Helical" evidence="7">
    <location>
        <begin position="396"/>
        <end position="420"/>
    </location>
</feature>
<feature type="transmembrane region" description="Helical" evidence="7">
    <location>
        <begin position="283"/>
        <end position="308"/>
    </location>
</feature>
<dbReference type="Proteomes" id="UP001595528">
    <property type="component" value="Unassembled WGS sequence"/>
</dbReference>
<dbReference type="EMBL" id="JBHRTR010000026">
    <property type="protein sequence ID" value="MFC3227941.1"/>
    <property type="molecule type" value="Genomic_DNA"/>
</dbReference>
<evidence type="ECO:0000259" key="8">
    <source>
        <dbReference type="Pfam" id="PF06808"/>
    </source>
</evidence>
<organism evidence="9 10">
    <name type="scientific">Marinibaculum pumilum</name>
    <dbReference type="NCBI Taxonomy" id="1766165"/>
    <lineage>
        <taxon>Bacteria</taxon>
        <taxon>Pseudomonadati</taxon>
        <taxon>Pseudomonadota</taxon>
        <taxon>Alphaproteobacteria</taxon>
        <taxon>Rhodospirillales</taxon>
        <taxon>Rhodospirillaceae</taxon>
        <taxon>Marinibaculum</taxon>
    </lineage>
</organism>
<evidence type="ECO:0000313" key="9">
    <source>
        <dbReference type="EMBL" id="MFC3227941.1"/>
    </source>
</evidence>
<feature type="transmembrane region" description="Helical" evidence="7">
    <location>
        <begin position="248"/>
        <end position="271"/>
    </location>
</feature>
<keyword evidence="4 7" id="KW-0812">Transmembrane</keyword>
<dbReference type="PIRSF" id="PIRSF006066">
    <property type="entry name" value="HI0050"/>
    <property type="match status" value="1"/>
</dbReference>
<dbReference type="InterPro" id="IPR010656">
    <property type="entry name" value="DctM"/>
</dbReference>
<keyword evidence="6 7" id="KW-0472">Membrane</keyword>
<comment type="similarity">
    <text evidence="7">Belongs to the TRAP transporter large permease family.</text>
</comment>
<dbReference type="Pfam" id="PF06808">
    <property type="entry name" value="DctM"/>
    <property type="match status" value="1"/>
</dbReference>
<feature type="transmembrane region" description="Helical" evidence="7">
    <location>
        <begin position="99"/>
        <end position="124"/>
    </location>
</feature>
<comment type="subunit">
    <text evidence="7">The complex comprises the extracytoplasmic solute receptor protein and the two transmembrane proteins.</text>
</comment>
<evidence type="ECO:0000256" key="4">
    <source>
        <dbReference type="ARBA" id="ARBA00022692"/>
    </source>
</evidence>
<comment type="function">
    <text evidence="7">Part of the tripartite ATP-independent periplasmic (TRAP) transport system.</text>
</comment>
<accession>A0ABV7KZU5</accession>
<proteinExistence type="inferred from homology"/>
<dbReference type="NCBIfam" id="TIGR00786">
    <property type="entry name" value="dctM"/>
    <property type="match status" value="1"/>
</dbReference>
<sequence>MDPVTVGIILSVILLVALAAGIWVAISLTIVGAAGMMMFSSAPVGSIAATKFWELSSSIALTALPLFIWMGEILFRTQLSANMFSGLAPWLTRLPGRLMHTNVLGCGIFAAVSGSSTATCVTIGRMSLPELKKRGYDEKMSIGSLASSGALGLMIPPSIIMIVYGVAAEVSIARLFIAGIIPGLLMMSLFMGYIAVRAIMDPARTPASDITMSFIQKVRNSWQLLPVILLIVGVIGSIYGGIATATESAAVGVVGALAIAAATRSLSWASFTDSLMAATRTSCMLALILSASAFLSTAMGFTGIPRFLASTVGDMQLDPIMLLVVLTLLFIVLGCFLDGVSVIVLTTSVVMPMIAAAGIDPIWFGIYLVIVVEMSVITPPVGFNLFVLQSLTGRDIFFIAAGCLPFFLLMVATVAILILVPEVATYLPSQMYGR</sequence>
<feature type="transmembrane region" description="Helical" evidence="7">
    <location>
        <begin position="172"/>
        <end position="196"/>
    </location>
</feature>
<name>A0ABV7KZU5_9PROT</name>
<evidence type="ECO:0000256" key="3">
    <source>
        <dbReference type="ARBA" id="ARBA00022519"/>
    </source>
</evidence>